<evidence type="ECO:0000313" key="3">
    <source>
        <dbReference type="EMBL" id="ABP79331.1"/>
    </source>
</evidence>
<accession>A4VK30</accession>
<dbReference type="PANTHER" id="PTHR43155:SF2">
    <property type="entry name" value="CYCLIC DI-GMP PHOSPHODIESTERASE PA4108"/>
    <property type="match status" value="1"/>
</dbReference>
<keyword evidence="4" id="KW-1185">Reference proteome</keyword>
<dbReference type="CDD" id="cd00077">
    <property type="entry name" value="HDc"/>
    <property type="match status" value="1"/>
</dbReference>
<evidence type="ECO:0000313" key="4">
    <source>
        <dbReference type="Proteomes" id="UP000000233"/>
    </source>
</evidence>
<dbReference type="PANTHER" id="PTHR43155">
    <property type="entry name" value="CYCLIC DI-GMP PHOSPHODIESTERASE PA4108-RELATED"/>
    <property type="match status" value="1"/>
</dbReference>
<dbReference type="SUPFAM" id="SSF109604">
    <property type="entry name" value="HD-domain/PDEase-like"/>
    <property type="match status" value="1"/>
</dbReference>
<dbReference type="GO" id="GO:0008081">
    <property type="term" value="F:phosphoric diester hydrolase activity"/>
    <property type="evidence" value="ECO:0007669"/>
    <property type="project" value="UniProtKB-ARBA"/>
</dbReference>
<dbReference type="Gene3D" id="1.10.3210.10">
    <property type="entry name" value="Hypothetical protein af1432"/>
    <property type="match status" value="1"/>
</dbReference>
<protein>
    <recommendedName>
        <fullName evidence="2">HD-GYP domain-containing protein</fullName>
    </recommendedName>
</protein>
<organism evidence="3 4">
    <name type="scientific">Stutzerimonas stutzeri (strain A1501)</name>
    <name type="common">Pseudomonas stutzeri</name>
    <dbReference type="NCBI Taxonomy" id="379731"/>
    <lineage>
        <taxon>Bacteria</taxon>
        <taxon>Pseudomonadati</taxon>
        <taxon>Pseudomonadota</taxon>
        <taxon>Gammaproteobacteria</taxon>
        <taxon>Pseudomonadales</taxon>
        <taxon>Pseudomonadaceae</taxon>
        <taxon>Stutzerimonas</taxon>
    </lineage>
</organism>
<dbReference type="EMBL" id="CP000304">
    <property type="protein sequence ID" value="ABP79331.1"/>
    <property type="molecule type" value="Genomic_DNA"/>
</dbReference>
<feature type="region of interest" description="Disordered" evidence="1">
    <location>
        <begin position="97"/>
        <end position="116"/>
    </location>
</feature>
<feature type="domain" description="HD-GYP" evidence="2">
    <location>
        <begin position="160"/>
        <end position="356"/>
    </location>
</feature>
<evidence type="ECO:0000259" key="2">
    <source>
        <dbReference type="PROSITE" id="PS51832"/>
    </source>
</evidence>
<gene>
    <name evidence="3" type="ordered locus">PST_1647</name>
</gene>
<dbReference type="Pfam" id="PF11871">
    <property type="entry name" value="DUF3391"/>
    <property type="match status" value="1"/>
</dbReference>
<reference evidence="3 4" key="1">
    <citation type="journal article" date="2008" name="Proc. Natl. Acad. Sci. U.S.A.">
        <title>Nitrogen fixation island and rhizosphere competence traits in the genome of root-associated Pseudomonas stutzeri A1501.</title>
        <authorList>
            <person name="Yan Y."/>
            <person name="Yang J."/>
            <person name="Dou Y."/>
            <person name="Chen M."/>
            <person name="Ping S."/>
            <person name="Peng J."/>
            <person name="Lu W."/>
            <person name="Zhang W."/>
            <person name="Yao Z."/>
            <person name="Li H."/>
            <person name="Liu W."/>
            <person name="He S."/>
            <person name="Geng L."/>
            <person name="Zhang X."/>
            <person name="Yang F."/>
            <person name="Yu H."/>
            <person name="Zhan Y."/>
            <person name="Li D."/>
            <person name="Lin Z."/>
            <person name="Wang Y."/>
            <person name="Elmerich C."/>
            <person name="Lin M."/>
            <person name="Jin Q."/>
        </authorList>
    </citation>
    <scope>NUCLEOTIDE SEQUENCE [LARGE SCALE GENOMIC DNA]</scope>
    <source>
        <strain evidence="3 4">A1501</strain>
    </source>
</reference>
<proteinExistence type="predicted"/>
<dbReference type="InterPro" id="IPR037522">
    <property type="entry name" value="HD_GYP_dom"/>
</dbReference>
<evidence type="ECO:0000256" key="1">
    <source>
        <dbReference type="SAM" id="MobiDB-lite"/>
    </source>
</evidence>
<dbReference type="InterPro" id="IPR003607">
    <property type="entry name" value="HD/PDEase_dom"/>
</dbReference>
<dbReference type="eggNOG" id="COG2206">
    <property type="taxonomic scope" value="Bacteria"/>
</dbReference>
<dbReference type="Pfam" id="PF13487">
    <property type="entry name" value="HD_5"/>
    <property type="match status" value="1"/>
</dbReference>
<dbReference type="AlphaFoldDB" id="A4VK30"/>
<name>A4VK30_STUS1</name>
<dbReference type="SMART" id="SM00471">
    <property type="entry name" value="HDc"/>
    <property type="match status" value="1"/>
</dbReference>
<dbReference type="PROSITE" id="PS51832">
    <property type="entry name" value="HD_GYP"/>
    <property type="match status" value="1"/>
</dbReference>
<sequence>MGYVEGKRMERGCPMRLTSESDNHPDTLVVPTRRRVAVANLELGMFVCELDRPWSETNFAFQGFPLLTPDEMRAVRECCLYVYVDDTRRVRLQHGAPAAVAPRERKTPQRPQQPLASEIEEARAAYRDGSELIEQVLADVQHGRVIDTRACHGVVKRNLASMLRNESAMLWLIRLKSKDLYTSLHCLSVSIMAMGFGNHLGLADDKLQLLGMAGLLHDVGKMRIDPEILNKPGKLTAEEFDLIKRHPAFGLEALQAQPGIPQVALQAAYGHHERLDGTGYPLGSGPSQIPYMTRIITIVDAFDAITSHRAYDYARPVQSAFEILRSASGRQFDEELVREFIRWLGAFPVGTLVELHTGEVAVVVEKHEQLQLRPRVVVLRDAAKQRCTPRYLDLARITVDEEGTPYRICGGLPDGSFGLHIADPELQSILHPQALADFELDA</sequence>
<dbReference type="Proteomes" id="UP000000233">
    <property type="component" value="Chromosome"/>
</dbReference>
<dbReference type="InterPro" id="IPR021812">
    <property type="entry name" value="DUF3391"/>
</dbReference>
<dbReference type="KEGG" id="psa:PST_1647"/>
<dbReference type="HOGENOM" id="CLU_000445_92_1_6"/>